<feature type="domain" description="Srp40 C-terminal" evidence="2">
    <location>
        <begin position="339"/>
        <end position="390"/>
    </location>
</feature>
<dbReference type="InterPro" id="IPR006594">
    <property type="entry name" value="LisH"/>
</dbReference>
<feature type="compositionally biased region" description="Low complexity" evidence="1">
    <location>
        <begin position="73"/>
        <end position="125"/>
    </location>
</feature>
<name>W9WXX4_9EURO</name>
<dbReference type="PANTHER" id="PTHR23216">
    <property type="entry name" value="NUCLEOLAR AND COILED-BODY PHOSPHOPROTEIN 1"/>
    <property type="match status" value="1"/>
</dbReference>
<dbReference type="RefSeq" id="XP_007746316.1">
    <property type="nucleotide sequence ID" value="XM_007748126.1"/>
</dbReference>
<evidence type="ECO:0000313" key="3">
    <source>
        <dbReference type="EMBL" id="EXJ69501.1"/>
    </source>
</evidence>
<dbReference type="HOGENOM" id="CLU_037040_1_0_1"/>
<evidence type="ECO:0000259" key="2">
    <source>
        <dbReference type="Pfam" id="PF05022"/>
    </source>
</evidence>
<reference evidence="3 4" key="1">
    <citation type="submission" date="2013-03" db="EMBL/GenBank/DDBJ databases">
        <title>The Genome Sequence of Cladophialophora psammophila CBS 110553.</title>
        <authorList>
            <consortium name="The Broad Institute Genomics Platform"/>
            <person name="Cuomo C."/>
            <person name="de Hoog S."/>
            <person name="Gorbushina A."/>
            <person name="Walker B."/>
            <person name="Young S.K."/>
            <person name="Zeng Q."/>
            <person name="Gargeya S."/>
            <person name="Fitzgerald M."/>
            <person name="Haas B."/>
            <person name="Abouelleil A."/>
            <person name="Allen A.W."/>
            <person name="Alvarado L."/>
            <person name="Arachchi H.M."/>
            <person name="Berlin A.M."/>
            <person name="Chapman S.B."/>
            <person name="Gainer-Dewar J."/>
            <person name="Goldberg J."/>
            <person name="Griggs A."/>
            <person name="Gujja S."/>
            <person name="Hansen M."/>
            <person name="Howarth C."/>
            <person name="Imamovic A."/>
            <person name="Ireland A."/>
            <person name="Larimer J."/>
            <person name="McCowan C."/>
            <person name="Murphy C."/>
            <person name="Pearson M."/>
            <person name="Poon T.W."/>
            <person name="Priest M."/>
            <person name="Roberts A."/>
            <person name="Saif S."/>
            <person name="Shea T."/>
            <person name="Sisk P."/>
            <person name="Sykes S."/>
            <person name="Wortman J."/>
            <person name="Nusbaum C."/>
            <person name="Birren B."/>
        </authorList>
    </citation>
    <scope>NUCLEOTIDE SEQUENCE [LARGE SCALE GENOMIC DNA]</scope>
    <source>
        <strain evidence="3 4">CBS 110553</strain>
    </source>
</reference>
<feature type="compositionally biased region" description="Acidic residues" evidence="1">
    <location>
        <begin position="252"/>
        <end position="268"/>
    </location>
</feature>
<dbReference type="EMBL" id="AMGX01000011">
    <property type="protein sequence ID" value="EXJ69501.1"/>
    <property type="molecule type" value="Genomic_DNA"/>
</dbReference>
<feature type="compositionally biased region" description="Low complexity" evidence="1">
    <location>
        <begin position="200"/>
        <end position="210"/>
    </location>
</feature>
<dbReference type="GeneID" id="19192243"/>
<dbReference type="Proteomes" id="UP000019471">
    <property type="component" value="Unassembled WGS sequence"/>
</dbReference>
<dbReference type="GO" id="GO:0005654">
    <property type="term" value="C:nucleoplasm"/>
    <property type="evidence" value="ECO:0007669"/>
    <property type="project" value="TreeGrafter"/>
</dbReference>
<feature type="compositionally biased region" description="Low complexity" evidence="1">
    <location>
        <begin position="150"/>
        <end position="160"/>
    </location>
</feature>
<feature type="region of interest" description="Disordered" evidence="1">
    <location>
        <begin position="65"/>
        <end position="335"/>
    </location>
</feature>
<dbReference type="PANTHER" id="PTHR23216:SF1">
    <property type="entry name" value="NUCLEOLAR AND COILED-BODY PHOSPHOPROTEIN 1"/>
    <property type="match status" value="1"/>
</dbReference>
<feature type="compositionally biased region" description="Basic residues" evidence="1">
    <location>
        <begin position="173"/>
        <end position="182"/>
    </location>
</feature>
<keyword evidence="4" id="KW-1185">Reference proteome</keyword>
<dbReference type="OrthoDB" id="5599646at2759"/>
<feature type="compositionally biased region" description="Basic and acidic residues" evidence="1">
    <location>
        <begin position="222"/>
        <end position="241"/>
    </location>
</feature>
<dbReference type="InterPro" id="IPR007718">
    <property type="entry name" value="Srp40_C"/>
</dbReference>
<evidence type="ECO:0000256" key="1">
    <source>
        <dbReference type="SAM" id="MobiDB-lite"/>
    </source>
</evidence>
<dbReference type="eggNOG" id="KOG2992">
    <property type="taxonomic scope" value="Eukaryota"/>
</dbReference>
<sequence>MKATTTEPSSQVLSLVSSFLADHGFHSTIKTLKKELKRMNQSVEVLALGDSQDGANLQDIVENWNKQELLQPSQSTSDGSTSDQSEGTTSESVSESSSASSGEESDAGANSELSTPESESESGSGTDEEKVNTKQRSKAKRVKVNKRETSPSTSSSASSDSDADDERETSAKAKPKATRKKSPTTSKVAGPVRILKRKASSSSSESSSSDSDSDSDSDSSEDDRPAKRAKIDANDDTDKTSSSEMSSSSSAEESDDAGDSSVEEEEEDQARPDGVTEPMSDSSSGTVTGDVIEPARSEPEVLANKSDKQSVATKKKHVGARPTPLAQLSAQATPDSHISNAYRSYDYADRAYNDLSVTRGKGFTKEKNKKKRGSYRGGAIDISGGKSFKFDD</sequence>
<dbReference type="Pfam" id="PF05022">
    <property type="entry name" value="SRP40_C"/>
    <property type="match status" value="1"/>
</dbReference>
<gene>
    <name evidence="3" type="ORF">A1O5_07537</name>
</gene>
<dbReference type="AlphaFoldDB" id="W9WXX4"/>
<feature type="compositionally biased region" description="Basic residues" evidence="1">
    <location>
        <begin position="133"/>
        <end position="144"/>
    </location>
</feature>
<comment type="caution">
    <text evidence="3">The sequence shown here is derived from an EMBL/GenBank/DDBJ whole genome shotgun (WGS) entry which is preliminary data.</text>
</comment>
<organism evidence="3 4">
    <name type="scientific">Cladophialophora psammophila CBS 110553</name>
    <dbReference type="NCBI Taxonomy" id="1182543"/>
    <lineage>
        <taxon>Eukaryota</taxon>
        <taxon>Fungi</taxon>
        <taxon>Dikarya</taxon>
        <taxon>Ascomycota</taxon>
        <taxon>Pezizomycotina</taxon>
        <taxon>Eurotiomycetes</taxon>
        <taxon>Chaetothyriomycetidae</taxon>
        <taxon>Chaetothyriales</taxon>
        <taxon>Herpotrichiellaceae</taxon>
        <taxon>Cladophialophora</taxon>
    </lineage>
</organism>
<dbReference type="PROSITE" id="PS50896">
    <property type="entry name" value="LISH"/>
    <property type="match status" value="1"/>
</dbReference>
<feature type="compositionally biased region" description="Acidic residues" evidence="1">
    <location>
        <begin position="211"/>
        <end position="221"/>
    </location>
</feature>
<dbReference type="GO" id="GO:0005730">
    <property type="term" value="C:nucleolus"/>
    <property type="evidence" value="ECO:0007669"/>
    <property type="project" value="InterPro"/>
</dbReference>
<dbReference type="STRING" id="1182543.W9WXX4"/>
<feature type="compositionally biased region" description="Polar residues" evidence="1">
    <location>
        <begin position="326"/>
        <end position="335"/>
    </location>
</feature>
<dbReference type="InterPro" id="IPR039191">
    <property type="entry name" value="Nopp140-like"/>
</dbReference>
<protein>
    <recommendedName>
        <fullName evidence="2">Srp40 C-terminal domain-containing protein</fullName>
    </recommendedName>
</protein>
<evidence type="ECO:0000313" key="4">
    <source>
        <dbReference type="Proteomes" id="UP000019471"/>
    </source>
</evidence>
<feature type="compositionally biased region" description="Low complexity" evidence="1">
    <location>
        <begin position="242"/>
        <end position="251"/>
    </location>
</feature>
<feature type="region of interest" description="Disordered" evidence="1">
    <location>
        <begin position="363"/>
        <end position="392"/>
    </location>
</feature>
<proteinExistence type="predicted"/>
<accession>W9WXX4</accession>